<protein>
    <submittedName>
        <fullName evidence="3">SGNH/GDSL hydrolase family protein</fullName>
    </submittedName>
</protein>
<feature type="compositionally biased region" description="Basic residues" evidence="1">
    <location>
        <begin position="20"/>
        <end position="30"/>
    </location>
</feature>
<reference evidence="3 4" key="1">
    <citation type="submission" date="2023-01" db="EMBL/GenBank/DDBJ databases">
        <title>Draft genome sequence of Nocardiopsis sp. RSe5-2 isolated from halophytes.</title>
        <authorList>
            <person name="Duangmal K."/>
            <person name="Chantavorakit T."/>
        </authorList>
    </citation>
    <scope>NUCLEOTIDE SEQUENCE [LARGE SCALE GENOMIC DNA]</scope>
    <source>
        <strain evidence="3 4">RSe5-2</strain>
    </source>
</reference>
<accession>A0ABT4UAF2</accession>
<dbReference type="SUPFAM" id="SSF52266">
    <property type="entry name" value="SGNH hydrolase"/>
    <property type="match status" value="1"/>
</dbReference>
<keyword evidence="4" id="KW-1185">Reference proteome</keyword>
<sequence length="634" mass="65206">MPATSPRPSPDTPPPDRARRTPGPRGHRAPGPRPARAVGLLLAAALPLTVMTGLAAPASPAEAAPAPPLAGLYDNRGISDDSDPGAADLDGRGRSLSAQTLRRAGWGPGQELTLHGTRLAMPDTRPGEPDNVVADGQPVPLRGKAEAVTLLAAATGGDADGEGSVVYADGTRDEFTATAPDWETGPLTTKAVELDHANTADGTVGAPVRLYAVTVPVDPGRALARIELPTVSGDARMHVFDVAARPVEKGWTGTWSASTSGYAAVGPWEDQTLRLIVRSSTGGPGARIRLDNTFAARPVDVGAVSVALQGEGAAADGAPVPVTFGGERSATLPAGGQASSDPIAFDVPAGARLAVSIHLPGRVEAAPVHTANTGDNYATEPGSGDLTGTASGEPFTRSVDSWPFLTGIDVPGNTGSVVALGDSITDGVGTTPGTDRRWPDVLSDRLQDQRRVPRYGVLNQGISANRVVTDRYDGDGVSSDTGGVAAVNRLERDVFAQTGARTVIVFQGVNDVRAGTTPEELAAGLEEVAERARSHGLRVVAATIAPCKGWSDCTEEVDRDRRRVNAFIREGAGEGGPFDAVLDFDAVLRDPADPARLLPEYDSGDHLHPGDAGLRAAAESIDLAVLGGRGPDPA</sequence>
<dbReference type="CDD" id="cd01830">
    <property type="entry name" value="XynE_like"/>
    <property type="match status" value="1"/>
</dbReference>
<dbReference type="GO" id="GO:0016787">
    <property type="term" value="F:hydrolase activity"/>
    <property type="evidence" value="ECO:0007669"/>
    <property type="project" value="UniProtKB-KW"/>
</dbReference>
<evidence type="ECO:0000256" key="1">
    <source>
        <dbReference type="SAM" id="MobiDB-lite"/>
    </source>
</evidence>
<dbReference type="EMBL" id="JAQFWQ010000094">
    <property type="protein sequence ID" value="MDA2813877.1"/>
    <property type="molecule type" value="Genomic_DNA"/>
</dbReference>
<proteinExistence type="predicted"/>
<feature type="compositionally biased region" description="Pro residues" evidence="1">
    <location>
        <begin position="1"/>
        <end position="13"/>
    </location>
</feature>
<dbReference type="RefSeq" id="WP_270689080.1">
    <property type="nucleotide sequence ID" value="NZ_JAQFWQ010000094.1"/>
</dbReference>
<feature type="domain" description="SGNH hydrolase-type esterase" evidence="2">
    <location>
        <begin position="419"/>
        <end position="615"/>
    </location>
</feature>
<evidence type="ECO:0000313" key="4">
    <source>
        <dbReference type="Proteomes" id="UP001527866"/>
    </source>
</evidence>
<dbReference type="Proteomes" id="UP001527866">
    <property type="component" value="Unassembled WGS sequence"/>
</dbReference>
<feature type="region of interest" description="Disordered" evidence="1">
    <location>
        <begin position="370"/>
        <end position="393"/>
    </location>
</feature>
<dbReference type="InterPro" id="IPR036514">
    <property type="entry name" value="SGNH_hydro_sf"/>
</dbReference>
<comment type="caution">
    <text evidence="3">The sequence shown here is derived from an EMBL/GenBank/DDBJ whole genome shotgun (WGS) entry which is preliminary data.</text>
</comment>
<keyword evidence="3" id="KW-0378">Hydrolase</keyword>
<dbReference type="Pfam" id="PF13472">
    <property type="entry name" value="Lipase_GDSL_2"/>
    <property type="match status" value="1"/>
</dbReference>
<dbReference type="PANTHER" id="PTHR43784">
    <property type="entry name" value="GDSL-LIKE LIPASE/ACYLHYDROLASE, PUTATIVE (AFU_ORTHOLOGUE AFUA_2G00820)-RELATED"/>
    <property type="match status" value="1"/>
</dbReference>
<feature type="region of interest" description="Disordered" evidence="1">
    <location>
        <begin position="72"/>
        <end position="92"/>
    </location>
</feature>
<evidence type="ECO:0000313" key="3">
    <source>
        <dbReference type="EMBL" id="MDA2813877.1"/>
    </source>
</evidence>
<gene>
    <name evidence="3" type="ORF">O4J56_24745</name>
</gene>
<dbReference type="PANTHER" id="PTHR43784:SF2">
    <property type="entry name" value="GDSL-LIKE LIPASE_ACYLHYDROLASE, PUTATIVE (AFU_ORTHOLOGUE AFUA_2G00820)-RELATED"/>
    <property type="match status" value="1"/>
</dbReference>
<organism evidence="3 4">
    <name type="scientific">Nocardiopsis endophytica</name>
    <dbReference type="NCBI Taxonomy" id="3018445"/>
    <lineage>
        <taxon>Bacteria</taxon>
        <taxon>Bacillati</taxon>
        <taxon>Actinomycetota</taxon>
        <taxon>Actinomycetes</taxon>
        <taxon>Streptosporangiales</taxon>
        <taxon>Nocardiopsidaceae</taxon>
        <taxon>Nocardiopsis</taxon>
    </lineage>
</organism>
<evidence type="ECO:0000259" key="2">
    <source>
        <dbReference type="Pfam" id="PF13472"/>
    </source>
</evidence>
<dbReference type="Gene3D" id="3.40.50.1110">
    <property type="entry name" value="SGNH hydrolase"/>
    <property type="match status" value="1"/>
</dbReference>
<feature type="region of interest" description="Disordered" evidence="1">
    <location>
        <begin position="1"/>
        <end position="36"/>
    </location>
</feature>
<name>A0ABT4UAF2_9ACTN</name>
<dbReference type="InterPro" id="IPR053140">
    <property type="entry name" value="GDSL_Rv0518-like"/>
</dbReference>
<dbReference type="InterPro" id="IPR013830">
    <property type="entry name" value="SGNH_hydro"/>
</dbReference>